<evidence type="ECO:0000313" key="2">
    <source>
        <dbReference type="Proteomes" id="UP000006844"/>
    </source>
</evidence>
<accession>E8V683</accession>
<gene>
    <name evidence="1" type="ordered locus">AciPR4_4230</name>
</gene>
<dbReference type="KEGG" id="tsa:AciPR4_4230"/>
<dbReference type="OrthoDB" id="109979at2"/>
<dbReference type="eggNOG" id="ENOG502ZC7R">
    <property type="taxonomic scope" value="Bacteria"/>
</dbReference>
<sequence length="267" mass="29145">MVDAVTERGLQEISAAEAAAQSRPETATNGVHYATFGDLSGILGKGRDVSVDAELKRLVNAVPLAMSAALDKTVFYFVPLAMTLSGEAESVEQKKSSPTFVATAYSAKLADRAICHKNVKLEGHDGVFLSSRLHGDAFALAFELFINVAHGVVDVTGVPEGFATLAWGQTEVGARGETSYDAFESREKARKGGLVDEKAKSEFLEAAFVDAMAIYMLSLYLDFEYADLKEREYPLLAPRELGDRLRAVNALFPPNFGYEFLIKYKRR</sequence>
<reference evidence="1 2" key="1">
    <citation type="journal article" date="2012" name="Stand. Genomic Sci.">
        <title>Complete genome sequence of Terriglobus saanensis type strain SP1PR4(T), an Acidobacteria from tundra soil.</title>
        <authorList>
            <person name="Rawat S.R."/>
            <person name="Mannisto M.K."/>
            <person name="Starovoytov V."/>
            <person name="Goodwin L."/>
            <person name="Nolan M."/>
            <person name="Hauser L."/>
            <person name="Land M."/>
            <person name="Davenport K.W."/>
            <person name="Woyke T."/>
            <person name="Haggblom M.M."/>
        </authorList>
    </citation>
    <scope>NUCLEOTIDE SEQUENCE</scope>
    <source>
        <strain evidence="2">ATCC BAA-1853 / DSM 23119 / SP1PR4</strain>
    </source>
</reference>
<organism evidence="1 2">
    <name type="scientific">Terriglobus saanensis (strain ATCC BAA-1853 / DSM 23119 / SP1PR4)</name>
    <dbReference type="NCBI Taxonomy" id="401053"/>
    <lineage>
        <taxon>Bacteria</taxon>
        <taxon>Pseudomonadati</taxon>
        <taxon>Acidobacteriota</taxon>
        <taxon>Terriglobia</taxon>
        <taxon>Terriglobales</taxon>
        <taxon>Acidobacteriaceae</taxon>
        <taxon>Terriglobus</taxon>
    </lineage>
</organism>
<name>E8V683_TERSS</name>
<dbReference type="Proteomes" id="UP000006844">
    <property type="component" value="Chromosome"/>
</dbReference>
<dbReference type="AlphaFoldDB" id="E8V683"/>
<dbReference type="STRING" id="401053.AciPR4_4230"/>
<keyword evidence="2" id="KW-1185">Reference proteome</keyword>
<dbReference type="HOGENOM" id="CLU_1041811_0_0_0"/>
<protein>
    <submittedName>
        <fullName evidence="1">Uncharacterized protein</fullName>
    </submittedName>
</protein>
<dbReference type="EMBL" id="CP002467">
    <property type="protein sequence ID" value="ADV84974.1"/>
    <property type="molecule type" value="Genomic_DNA"/>
</dbReference>
<proteinExistence type="predicted"/>
<evidence type="ECO:0000313" key="1">
    <source>
        <dbReference type="EMBL" id="ADV84974.1"/>
    </source>
</evidence>